<dbReference type="EMBL" id="VUJU01009506">
    <property type="protein sequence ID" value="KAF0719860.1"/>
    <property type="molecule type" value="Genomic_DNA"/>
</dbReference>
<dbReference type="InterPro" id="IPR007889">
    <property type="entry name" value="HTH_Psq"/>
</dbReference>
<evidence type="ECO:0000313" key="3">
    <source>
        <dbReference type="EMBL" id="KAF0719860.1"/>
    </source>
</evidence>
<dbReference type="GO" id="GO:0003677">
    <property type="term" value="F:DNA binding"/>
    <property type="evidence" value="ECO:0007669"/>
    <property type="project" value="InterPro"/>
</dbReference>
<sequence length="520" mass="56820">MFYWIQILALVITYREKLIFQMSDIPLVKAVEAVKAGSLSAGQAAREFKVPETTLTAHLTKLGIVAAVVSIASRGYTKVSENQNSAAALNLVLKDGVAVNLASRKANVPRSTLRKAIKDLGKIKETLSLPATLESGATNVVTRFENVADTVVVTVEDQRPKTVIKNVIVFGKNGRAKTVTREVTVHTRSAYSVPPPGIVHQPRVTIGSPVDTPSSLSPPDKVHQPRVTIGSPVNTHIVFTDSSEDDEPELQFAAVDGNDDALLVKSPLAVDEIFTPTPPPTNHEDVYNFIGSDDEVESSPITTPNDASTTRTNTAGFASTIATENTADEDDDDDELLLRPKRLTVAEKLLNSIDTQLVKYCPMCEFMTSGHKLNRHIQNKHWEQITKPRKANIKKISDYIATESRKSYSVVPMRAVQKKVGPYWDDRCFRGIVHDATGGSWNLPGVRDMPDPFAGLYKAERGDTNIISGPEPRPEVPLNVPPMRFVQGPSRPVSNPTPSFPKATPNPQRRHSAASMTTGR</sequence>
<evidence type="ECO:0000256" key="1">
    <source>
        <dbReference type="SAM" id="MobiDB-lite"/>
    </source>
</evidence>
<keyword evidence="4" id="KW-1185">Reference proteome</keyword>
<evidence type="ECO:0000259" key="2">
    <source>
        <dbReference type="Pfam" id="PF05225"/>
    </source>
</evidence>
<feature type="region of interest" description="Disordered" evidence="1">
    <location>
        <begin position="464"/>
        <end position="520"/>
    </location>
</feature>
<dbReference type="OrthoDB" id="6646048at2759"/>
<organism evidence="3 4">
    <name type="scientific">Aphis craccivora</name>
    <name type="common">Cowpea aphid</name>
    <dbReference type="NCBI Taxonomy" id="307492"/>
    <lineage>
        <taxon>Eukaryota</taxon>
        <taxon>Metazoa</taxon>
        <taxon>Ecdysozoa</taxon>
        <taxon>Arthropoda</taxon>
        <taxon>Hexapoda</taxon>
        <taxon>Insecta</taxon>
        <taxon>Pterygota</taxon>
        <taxon>Neoptera</taxon>
        <taxon>Paraneoptera</taxon>
        <taxon>Hemiptera</taxon>
        <taxon>Sternorrhyncha</taxon>
        <taxon>Aphidomorpha</taxon>
        <taxon>Aphidoidea</taxon>
        <taxon>Aphididae</taxon>
        <taxon>Aphidini</taxon>
        <taxon>Aphis</taxon>
        <taxon>Aphis</taxon>
    </lineage>
</organism>
<dbReference type="Gene3D" id="1.10.10.60">
    <property type="entry name" value="Homeodomain-like"/>
    <property type="match status" value="1"/>
</dbReference>
<comment type="caution">
    <text evidence="3">The sequence shown here is derived from an EMBL/GenBank/DDBJ whole genome shotgun (WGS) entry which is preliminary data.</text>
</comment>
<dbReference type="AlphaFoldDB" id="A0A6G0W1V4"/>
<reference evidence="3 4" key="1">
    <citation type="submission" date="2019-08" db="EMBL/GenBank/DDBJ databases">
        <title>Whole genome of Aphis craccivora.</title>
        <authorList>
            <person name="Voronova N.V."/>
            <person name="Shulinski R.S."/>
            <person name="Bandarenka Y.V."/>
            <person name="Zhorov D.G."/>
            <person name="Warner D."/>
        </authorList>
    </citation>
    <scope>NUCLEOTIDE SEQUENCE [LARGE SCALE GENOMIC DNA]</scope>
    <source>
        <strain evidence="3">180601</strain>
        <tissue evidence="3">Whole Body</tissue>
    </source>
</reference>
<protein>
    <recommendedName>
        <fullName evidence="2">HTH psq-type domain-containing protein</fullName>
    </recommendedName>
</protein>
<dbReference type="Pfam" id="PF05225">
    <property type="entry name" value="HTH_psq"/>
    <property type="match status" value="1"/>
</dbReference>
<evidence type="ECO:0000313" key="4">
    <source>
        <dbReference type="Proteomes" id="UP000478052"/>
    </source>
</evidence>
<feature type="domain" description="HTH psq-type" evidence="2">
    <location>
        <begin position="27"/>
        <end position="59"/>
    </location>
</feature>
<accession>A0A6G0W1V4</accession>
<name>A0A6G0W1V4_APHCR</name>
<dbReference type="Proteomes" id="UP000478052">
    <property type="component" value="Unassembled WGS sequence"/>
</dbReference>
<proteinExistence type="predicted"/>
<gene>
    <name evidence="3" type="ORF">FWK35_00021619</name>
</gene>